<organism evidence="2">
    <name type="scientific">Oryza barthii</name>
    <dbReference type="NCBI Taxonomy" id="65489"/>
    <lineage>
        <taxon>Eukaryota</taxon>
        <taxon>Viridiplantae</taxon>
        <taxon>Streptophyta</taxon>
        <taxon>Embryophyta</taxon>
        <taxon>Tracheophyta</taxon>
        <taxon>Spermatophyta</taxon>
        <taxon>Magnoliopsida</taxon>
        <taxon>Liliopsida</taxon>
        <taxon>Poales</taxon>
        <taxon>Poaceae</taxon>
        <taxon>BOP clade</taxon>
        <taxon>Oryzoideae</taxon>
        <taxon>Oryzeae</taxon>
        <taxon>Oryzinae</taxon>
        <taxon>Oryza</taxon>
    </lineage>
</organism>
<name>A0A0D3FB76_9ORYZ</name>
<proteinExistence type="predicted"/>
<protein>
    <submittedName>
        <fullName evidence="2">Uncharacterized protein</fullName>
    </submittedName>
</protein>
<dbReference type="EnsemblPlants" id="OBART02G34750.1">
    <property type="protein sequence ID" value="OBART02G34750.1"/>
    <property type="gene ID" value="OBART02G34750"/>
</dbReference>
<evidence type="ECO:0000313" key="2">
    <source>
        <dbReference type="EnsemblPlants" id="OBART02G34750.1"/>
    </source>
</evidence>
<dbReference type="PaxDb" id="65489-OBART02G34750.1"/>
<dbReference type="HOGENOM" id="CLU_1646285_0_0_1"/>
<evidence type="ECO:0000256" key="1">
    <source>
        <dbReference type="SAM" id="MobiDB-lite"/>
    </source>
</evidence>
<dbReference type="Gramene" id="OBART02G34750.1">
    <property type="protein sequence ID" value="OBART02G34750.1"/>
    <property type="gene ID" value="OBART02G34750"/>
</dbReference>
<evidence type="ECO:0000313" key="3">
    <source>
        <dbReference type="Proteomes" id="UP000026960"/>
    </source>
</evidence>
<dbReference type="AlphaFoldDB" id="A0A0D3FB76"/>
<reference evidence="2" key="1">
    <citation type="journal article" date="2009" name="Rice">
        <title>De Novo Next Generation Sequencing of Plant Genomes.</title>
        <authorList>
            <person name="Rounsley S."/>
            <person name="Marri P.R."/>
            <person name="Yu Y."/>
            <person name="He R."/>
            <person name="Sisneros N."/>
            <person name="Goicoechea J.L."/>
            <person name="Lee S.J."/>
            <person name="Angelova A."/>
            <person name="Kudrna D."/>
            <person name="Luo M."/>
            <person name="Affourtit J."/>
            <person name="Desany B."/>
            <person name="Knight J."/>
            <person name="Niazi F."/>
            <person name="Egholm M."/>
            <person name="Wing R.A."/>
        </authorList>
    </citation>
    <scope>NUCLEOTIDE SEQUENCE [LARGE SCALE GENOMIC DNA]</scope>
    <source>
        <strain evidence="2">cv. IRGC 105608</strain>
    </source>
</reference>
<feature type="compositionally biased region" description="Basic and acidic residues" evidence="1">
    <location>
        <begin position="25"/>
        <end position="34"/>
    </location>
</feature>
<accession>A0A0D3FB76</accession>
<sequence length="161" mass="18873">MENEKGEAKKKRKICSKSESQLQRKFKEGTKKFGESSQLSNMQDRAAEQIIKEKELIGTKKFGECSQLSNMQDRAAEQVIKEKELIGLFIPRVTYSPQALHDELTMLNSQTTREGQQNFTRLLQTPTAYHISEWTTIEDLYELKNTHFKSQVYIYIWFKNK</sequence>
<reference evidence="2" key="2">
    <citation type="submission" date="2015-03" db="UniProtKB">
        <authorList>
            <consortium name="EnsemblPlants"/>
        </authorList>
    </citation>
    <scope>IDENTIFICATION</scope>
</reference>
<keyword evidence="3" id="KW-1185">Reference proteome</keyword>
<feature type="region of interest" description="Disordered" evidence="1">
    <location>
        <begin position="1"/>
        <end position="41"/>
    </location>
</feature>
<dbReference type="Proteomes" id="UP000026960">
    <property type="component" value="Chromosome 2"/>
</dbReference>